<dbReference type="PROSITE" id="PS50068">
    <property type="entry name" value="LDLRA_2"/>
    <property type="match status" value="4"/>
</dbReference>
<feature type="disulfide bond" evidence="13">
    <location>
        <begin position="558"/>
        <end position="576"/>
    </location>
</feature>
<evidence type="ECO:0000256" key="9">
    <source>
        <dbReference type="ARBA" id="ARBA00023136"/>
    </source>
</evidence>
<keyword evidence="7" id="KW-0106">Calcium</keyword>
<dbReference type="InterPro" id="IPR000082">
    <property type="entry name" value="SEA_dom"/>
</dbReference>
<evidence type="ECO:0000256" key="7">
    <source>
        <dbReference type="ARBA" id="ARBA00022837"/>
    </source>
</evidence>
<evidence type="ECO:0000256" key="15">
    <source>
        <dbReference type="SAM" id="Phobius"/>
    </source>
</evidence>
<comment type="caution">
    <text evidence="17">The sequence shown here is derived from an EMBL/GenBank/DDBJ whole genome shotgun (WGS) entry which is preliminary data.</text>
</comment>
<dbReference type="FunFam" id="4.10.400.10:FF:000065">
    <property type="entry name" value="Transmembrane protease serine 7"/>
    <property type="match status" value="1"/>
</dbReference>
<evidence type="ECO:0000256" key="2">
    <source>
        <dbReference type="ARBA" id="ARBA00022536"/>
    </source>
</evidence>
<gene>
    <name evidence="17" type="primary">VgR_2</name>
    <name evidence="17" type="ORF">TNCT_520361</name>
</gene>
<feature type="disulfide bond" evidence="13">
    <location>
        <begin position="444"/>
        <end position="462"/>
    </location>
</feature>
<evidence type="ECO:0000256" key="13">
    <source>
        <dbReference type="PROSITE-ProRule" id="PRU00124"/>
    </source>
</evidence>
<evidence type="ECO:0000313" key="18">
    <source>
        <dbReference type="Proteomes" id="UP000887116"/>
    </source>
</evidence>
<keyword evidence="2" id="KW-0245">EGF-like domain</keyword>
<feature type="transmembrane region" description="Helical" evidence="15">
    <location>
        <begin position="187"/>
        <end position="213"/>
    </location>
</feature>
<keyword evidence="4 15" id="KW-0812">Transmembrane</keyword>
<organism evidence="17 18">
    <name type="scientific">Trichonephila clavata</name>
    <name type="common">Joro spider</name>
    <name type="synonym">Nephila clavata</name>
    <dbReference type="NCBI Taxonomy" id="2740835"/>
    <lineage>
        <taxon>Eukaryota</taxon>
        <taxon>Metazoa</taxon>
        <taxon>Ecdysozoa</taxon>
        <taxon>Arthropoda</taxon>
        <taxon>Chelicerata</taxon>
        <taxon>Arachnida</taxon>
        <taxon>Araneae</taxon>
        <taxon>Araneomorphae</taxon>
        <taxon>Entelegynae</taxon>
        <taxon>Araneoidea</taxon>
        <taxon>Nephilidae</taxon>
        <taxon>Trichonephila</taxon>
    </lineage>
</organism>
<keyword evidence="8 15" id="KW-1133">Transmembrane helix</keyword>
<protein>
    <submittedName>
        <fullName evidence="17">Vitellogenin receptor</fullName>
    </submittedName>
</protein>
<feature type="disulfide bond" evidence="13">
    <location>
        <begin position="551"/>
        <end position="563"/>
    </location>
</feature>
<keyword evidence="5" id="KW-0732">Signal</keyword>
<evidence type="ECO:0000256" key="8">
    <source>
        <dbReference type="ARBA" id="ARBA00022989"/>
    </source>
</evidence>
<dbReference type="Pfam" id="PF00057">
    <property type="entry name" value="Ldl_recept_a"/>
    <property type="match status" value="4"/>
</dbReference>
<keyword evidence="9 15" id="KW-0472">Membrane</keyword>
<dbReference type="Pfam" id="PF01390">
    <property type="entry name" value="SEA"/>
    <property type="match status" value="1"/>
</dbReference>
<dbReference type="CDD" id="cd00112">
    <property type="entry name" value="LDLa"/>
    <property type="match status" value="4"/>
</dbReference>
<dbReference type="InterPro" id="IPR023415">
    <property type="entry name" value="LDLR_class-A_CS"/>
</dbReference>
<dbReference type="SUPFAM" id="SSF82671">
    <property type="entry name" value="SEA domain"/>
    <property type="match status" value="1"/>
</dbReference>
<dbReference type="EMBL" id="BMAO01015182">
    <property type="protein sequence ID" value="GFQ99926.1"/>
    <property type="molecule type" value="Genomic_DNA"/>
</dbReference>
<dbReference type="InterPro" id="IPR002172">
    <property type="entry name" value="LDrepeatLR_classA_rpt"/>
</dbReference>
<accession>A0A8X6GA60</accession>
<name>A0A8X6GA60_TRICU</name>
<keyword evidence="3" id="KW-0254">Endocytosis</keyword>
<comment type="caution">
    <text evidence="13">Lacks conserved residue(s) required for the propagation of feature annotation.</text>
</comment>
<feature type="disulfide bond" evidence="13">
    <location>
        <begin position="519"/>
        <end position="537"/>
    </location>
</feature>
<dbReference type="Gene3D" id="4.10.400.10">
    <property type="entry name" value="Low-density Lipoprotein Receptor"/>
    <property type="match status" value="4"/>
</dbReference>
<evidence type="ECO:0000313" key="17">
    <source>
        <dbReference type="EMBL" id="GFQ99926.1"/>
    </source>
</evidence>
<proteinExistence type="predicted"/>
<dbReference type="PANTHER" id="PTHR22722">
    <property type="entry name" value="LOW-DENSITY LIPOPROTEIN RECEPTOR-RELATED PROTEIN 2-RELATED"/>
    <property type="match status" value="1"/>
</dbReference>
<evidence type="ECO:0000256" key="12">
    <source>
        <dbReference type="ARBA" id="ARBA00023180"/>
    </source>
</evidence>
<dbReference type="Proteomes" id="UP000887116">
    <property type="component" value="Unassembled WGS sequence"/>
</dbReference>
<sequence>MHKRFLFTSNESSAQHEFNPFILKTKRSQAGEAEEKGKKKEQKSAGIEQKSVPPPSELINGASRCATPGHMASGGEAADVADVPLVGSAGASVAYTKGSPQSAPHSENVRRFWMAKVLSDRIGNPTPVWTINPLVTSRQDNVNPGVDNPAFYDSESGLCTKEDAYQKKQSTWSEEGSCSKRQCNGRLLILMVSVCLLLAVLMAMVTAVIYLAVGEVRTTWQDDADFQEAEEGISLVEGHLRITNRVFTKDLLQSHSEAFRKLALQITHSMDAVFLHSLQYYNETRVLSYREGSVIVRCHIHFSKPRMDATHHVGMAIIQALERHHGYLPGGLLQVDIRSLHFTGLPGSNDIVSDEEEFETSVPTGSSTTESVISDCNGECEEGQVCLFLPQTPFSRCLVPRDAHDPTGCGGWCMSEHQLCRRLGNSTFQCTDNLASCKTGEWRCENGLCIDSKLRCNGRVDCYDMSDELDCECGEGMFRCGNSTPCLPEKLRCNGHIDCWDASDEVNCTKSCGDNKFTCNDGHCIQMSLFCDRFPDCQDGSDEPEGCSESCLQTQKQCRNGRCVGLSLWCNGHDDCKDGSDEMGCT</sequence>
<evidence type="ECO:0000256" key="3">
    <source>
        <dbReference type="ARBA" id="ARBA00022583"/>
    </source>
</evidence>
<keyword evidence="10 13" id="KW-1015">Disulfide bond</keyword>
<feature type="disulfide bond" evidence="13">
    <location>
        <begin position="512"/>
        <end position="524"/>
    </location>
</feature>
<keyword evidence="12" id="KW-0325">Glycoprotein</keyword>
<dbReference type="SUPFAM" id="SSF57424">
    <property type="entry name" value="LDL receptor-like module"/>
    <property type="match status" value="4"/>
</dbReference>
<comment type="subcellular location">
    <subcellularLocation>
        <location evidence="1">Membrane</location>
        <topology evidence="1">Single-pass type I membrane protein</topology>
    </subcellularLocation>
</comment>
<reference evidence="17" key="1">
    <citation type="submission" date="2020-07" db="EMBL/GenBank/DDBJ databases">
        <title>Multicomponent nature underlies the extraordinary mechanical properties of spider dragline silk.</title>
        <authorList>
            <person name="Kono N."/>
            <person name="Nakamura H."/>
            <person name="Mori M."/>
            <person name="Yoshida Y."/>
            <person name="Ohtoshi R."/>
            <person name="Malay A.D."/>
            <person name="Moran D.A.P."/>
            <person name="Tomita M."/>
            <person name="Numata K."/>
            <person name="Arakawa K."/>
        </authorList>
    </citation>
    <scope>NUCLEOTIDE SEQUENCE</scope>
</reference>
<evidence type="ECO:0000256" key="4">
    <source>
        <dbReference type="ARBA" id="ARBA00022692"/>
    </source>
</evidence>
<keyword evidence="11 17" id="KW-0675">Receptor</keyword>
<dbReference type="SMART" id="SM00192">
    <property type="entry name" value="LDLa"/>
    <property type="match status" value="4"/>
</dbReference>
<feature type="disulfide bond" evidence="13">
    <location>
        <begin position="493"/>
        <end position="508"/>
    </location>
</feature>
<feature type="disulfide bond" evidence="13">
    <location>
        <begin position="437"/>
        <end position="449"/>
    </location>
</feature>
<evidence type="ECO:0000256" key="14">
    <source>
        <dbReference type="SAM" id="MobiDB-lite"/>
    </source>
</evidence>
<dbReference type="InterPro" id="IPR036055">
    <property type="entry name" value="LDL_receptor-like_sf"/>
</dbReference>
<dbReference type="PROSITE" id="PS01209">
    <property type="entry name" value="LDLRA_1"/>
    <property type="match status" value="2"/>
</dbReference>
<dbReference type="OrthoDB" id="6502547at2759"/>
<evidence type="ECO:0000256" key="11">
    <source>
        <dbReference type="ARBA" id="ARBA00023170"/>
    </source>
</evidence>
<evidence type="ECO:0000256" key="10">
    <source>
        <dbReference type="ARBA" id="ARBA00023157"/>
    </source>
</evidence>
<evidence type="ECO:0000256" key="6">
    <source>
        <dbReference type="ARBA" id="ARBA00022737"/>
    </source>
</evidence>
<dbReference type="GO" id="GO:0042562">
    <property type="term" value="F:hormone binding"/>
    <property type="evidence" value="ECO:0007669"/>
    <property type="project" value="TreeGrafter"/>
</dbReference>
<dbReference type="PROSITE" id="PS50024">
    <property type="entry name" value="SEA"/>
    <property type="match status" value="1"/>
</dbReference>
<dbReference type="AlphaFoldDB" id="A0A8X6GA60"/>
<evidence type="ECO:0000256" key="5">
    <source>
        <dbReference type="ARBA" id="ARBA00022729"/>
    </source>
</evidence>
<feature type="domain" description="SEA" evidence="16">
    <location>
        <begin position="232"/>
        <end position="347"/>
    </location>
</feature>
<dbReference type="GO" id="GO:0043235">
    <property type="term" value="C:receptor complex"/>
    <property type="evidence" value="ECO:0007669"/>
    <property type="project" value="TreeGrafter"/>
</dbReference>
<dbReference type="InterPro" id="IPR036364">
    <property type="entry name" value="SEA_dom_sf"/>
</dbReference>
<feature type="region of interest" description="Disordered" evidence="14">
    <location>
        <begin position="17"/>
        <end position="58"/>
    </location>
</feature>
<dbReference type="InterPro" id="IPR051221">
    <property type="entry name" value="LDLR-related"/>
</dbReference>
<dbReference type="GO" id="GO:0006898">
    <property type="term" value="P:receptor-mediated endocytosis"/>
    <property type="evidence" value="ECO:0007669"/>
    <property type="project" value="TreeGrafter"/>
</dbReference>
<evidence type="ECO:0000259" key="16">
    <source>
        <dbReference type="PROSITE" id="PS50024"/>
    </source>
</evidence>
<dbReference type="PRINTS" id="PR00261">
    <property type="entry name" value="LDLRECEPTOR"/>
</dbReference>
<keyword evidence="6" id="KW-0677">Repeat</keyword>
<dbReference type="GO" id="GO:0016324">
    <property type="term" value="C:apical plasma membrane"/>
    <property type="evidence" value="ECO:0007669"/>
    <property type="project" value="TreeGrafter"/>
</dbReference>
<dbReference type="Gene3D" id="3.30.70.960">
    <property type="entry name" value="SEA domain"/>
    <property type="match status" value="1"/>
</dbReference>
<evidence type="ECO:0000256" key="1">
    <source>
        <dbReference type="ARBA" id="ARBA00004479"/>
    </source>
</evidence>
<dbReference type="PANTHER" id="PTHR22722:SF14">
    <property type="entry name" value="MEGALIN, ISOFORM A"/>
    <property type="match status" value="1"/>
</dbReference>
<feature type="disulfide bond" evidence="13">
    <location>
        <begin position="456"/>
        <end position="471"/>
    </location>
</feature>
<keyword evidence="18" id="KW-1185">Reference proteome</keyword>
<dbReference type="FunFam" id="4.10.400.10:FF:000009">
    <property type="entry name" value="Low-density lipoprotein receptor-related protein 1"/>
    <property type="match status" value="1"/>
</dbReference>
<feature type="disulfide bond" evidence="13">
    <location>
        <begin position="570"/>
        <end position="585"/>
    </location>
</feature>